<dbReference type="RefSeq" id="XP_060452956.1">
    <property type="nucleotide sequence ID" value="XM_060599989.1"/>
</dbReference>
<evidence type="ECO:0000256" key="7">
    <source>
        <dbReference type="SAM" id="Phobius"/>
    </source>
</evidence>
<proteinExistence type="predicted"/>
<evidence type="ECO:0000313" key="10">
    <source>
        <dbReference type="EMBL" id="BEI87690.1"/>
    </source>
</evidence>
<evidence type="ECO:0000259" key="9">
    <source>
        <dbReference type="Pfam" id="PF25147"/>
    </source>
</evidence>
<feature type="transmembrane region" description="Helical" evidence="7">
    <location>
        <begin position="191"/>
        <end position="211"/>
    </location>
</feature>
<name>A0AA48I608_9TREE</name>
<dbReference type="GO" id="GO:0006487">
    <property type="term" value="P:protein N-linked glycosylation"/>
    <property type="evidence" value="ECO:0007669"/>
    <property type="project" value="TreeGrafter"/>
</dbReference>
<evidence type="ECO:0000256" key="8">
    <source>
        <dbReference type="SAM" id="SignalP"/>
    </source>
</evidence>
<dbReference type="PANTHER" id="PTHR12640:SF0">
    <property type="entry name" value="DOLICHYL-DIPHOSPHOOLIGOSACCHARIDE--PROTEIN GLYCOSYLTRANSFERASE SUBUNIT 2"/>
    <property type="match status" value="1"/>
</dbReference>
<feature type="transmembrane region" description="Helical" evidence="7">
    <location>
        <begin position="223"/>
        <end position="242"/>
    </location>
</feature>
<reference evidence="10" key="1">
    <citation type="journal article" date="2023" name="BMC Genomics">
        <title>Chromosome-level genome assemblies of Cutaneotrichosporon spp. (Trichosporonales, Basidiomycota) reveal imbalanced evolution between nucleotide sequences and chromosome synteny.</title>
        <authorList>
            <person name="Kobayashi Y."/>
            <person name="Kayamori A."/>
            <person name="Aoki K."/>
            <person name="Shiwa Y."/>
            <person name="Matsutani M."/>
            <person name="Fujita N."/>
            <person name="Sugita T."/>
            <person name="Iwasaki W."/>
            <person name="Tanaka N."/>
            <person name="Takashima M."/>
        </authorList>
    </citation>
    <scope>NUCLEOTIDE SEQUENCE</scope>
    <source>
        <strain evidence="10">HIS019</strain>
    </source>
</reference>
<accession>A0AA48I608</accession>
<dbReference type="AlphaFoldDB" id="A0AA48I608"/>
<keyword evidence="4" id="KW-0256">Endoplasmic reticulum</keyword>
<feature type="domain" description="Ribophorin II C-terminal" evidence="9">
    <location>
        <begin position="177"/>
        <end position="274"/>
    </location>
</feature>
<feature type="chain" id="PRO_5044237372" description="Ribophorin II C-terminal domain-containing protein" evidence="8">
    <location>
        <begin position="21"/>
        <end position="282"/>
    </location>
</feature>
<dbReference type="InterPro" id="IPR008814">
    <property type="entry name" value="Swp1"/>
</dbReference>
<evidence type="ECO:0000256" key="3">
    <source>
        <dbReference type="ARBA" id="ARBA00022729"/>
    </source>
</evidence>
<keyword evidence="3 8" id="KW-0732">Signal</keyword>
<feature type="transmembrane region" description="Helical" evidence="7">
    <location>
        <begin position="248"/>
        <end position="268"/>
    </location>
</feature>
<evidence type="ECO:0000256" key="1">
    <source>
        <dbReference type="ARBA" id="ARBA00004477"/>
    </source>
</evidence>
<protein>
    <recommendedName>
        <fullName evidence="9">Ribophorin II C-terminal domain-containing protein</fullName>
    </recommendedName>
</protein>
<dbReference type="GO" id="GO:0008250">
    <property type="term" value="C:oligosaccharyltransferase complex"/>
    <property type="evidence" value="ECO:0007669"/>
    <property type="project" value="InterPro"/>
</dbReference>
<organism evidence="10 11">
    <name type="scientific">Cutaneotrichosporon cavernicola</name>
    <dbReference type="NCBI Taxonomy" id="279322"/>
    <lineage>
        <taxon>Eukaryota</taxon>
        <taxon>Fungi</taxon>
        <taxon>Dikarya</taxon>
        <taxon>Basidiomycota</taxon>
        <taxon>Agaricomycotina</taxon>
        <taxon>Tremellomycetes</taxon>
        <taxon>Trichosporonales</taxon>
        <taxon>Trichosporonaceae</taxon>
        <taxon>Cutaneotrichosporon</taxon>
    </lineage>
</organism>
<dbReference type="EMBL" id="AP028212">
    <property type="protein sequence ID" value="BEI87690.1"/>
    <property type="molecule type" value="Genomic_DNA"/>
</dbReference>
<keyword evidence="5 7" id="KW-1133">Transmembrane helix</keyword>
<evidence type="ECO:0000313" key="11">
    <source>
        <dbReference type="Proteomes" id="UP001233271"/>
    </source>
</evidence>
<evidence type="ECO:0000256" key="2">
    <source>
        <dbReference type="ARBA" id="ARBA00022692"/>
    </source>
</evidence>
<comment type="subcellular location">
    <subcellularLocation>
        <location evidence="1">Endoplasmic reticulum membrane</location>
        <topology evidence="1">Multi-pass membrane protein</topology>
    </subcellularLocation>
</comment>
<evidence type="ECO:0000256" key="6">
    <source>
        <dbReference type="ARBA" id="ARBA00023136"/>
    </source>
</evidence>
<dbReference type="PANTHER" id="PTHR12640">
    <property type="entry name" value="RIBOPHORIN II"/>
    <property type="match status" value="1"/>
</dbReference>
<evidence type="ECO:0000256" key="4">
    <source>
        <dbReference type="ARBA" id="ARBA00022824"/>
    </source>
</evidence>
<keyword evidence="2 7" id="KW-0812">Transmembrane</keyword>
<keyword evidence="6 7" id="KW-0472">Membrane</keyword>
<dbReference type="KEGG" id="ccac:CcaHIS019_0104080"/>
<dbReference type="Proteomes" id="UP001233271">
    <property type="component" value="Chromosome 1"/>
</dbReference>
<feature type="signal peptide" evidence="8">
    <location>
        <begin position="1"/>
        <end position="20"/>
    </location>
</feature>
<dbReference type="GeneID" id="85491561"/>
<dbReference type="Pfam" id="PF25147">
    <property type="entry name" value="Ribophorin_II_C"/>
    <property type="match status" value="1"/>
</dbReference>
<sequence>MRGFRPAAALITLLIPSALANLNISGARAVATDNKGAEKSYTIKDGKWAEPVALSPAATFKLTFTVTDGDSGVAPQQAFIVFRDTRDDESAPVTLQLGVKPTGKTTYYMDTAKIPQALSHTSGALEASLILSNGVEGYKTTLGAFSLPESSLSEKPAPRTLGNGIHMSPQPEITHTFQSDEKEIPAIKATLGAFAVVAPWMTLVALIGAVWPGLQVKTPPTVMYAWFVCLVALEALILRYWIGLRLYQLLPPFIVLGAITAYVGTVALRSSRVERLKAGGAP</sequence>
<gene>
    <name evidence="10" type="ORF">CcaverHIS019_0104080</name>
</gene>
<dbReference type="InterPro" id="IPR056790">
    <property type="entry name" value="Ribophorin_II_C"/>
</dbReference>
<evidence type="ECO:0000256" key="5">
    <source>
        <dbReference type="ARBA" id="ARBA00022989"/>
    </source>
</evidence>
<keyword evidence="11" id="KW-1185">Reference proteome</keyword>